<sequence length="420" mass="49196">MFSVEVVQLVFAILIVSLFLAVFFRDSPTIRNSGFLREQMQQLMNGTQYNTLTSIIEDNYDTLIKKPTTAEEQVAQYTETVLLDTGFSEHYALNNPQLGVQLITDVNLDEFARIDAVDLFLRAVIKHKSSILYREIRNNKHRIDTDRYEIPEENQLLYALLNECDVAHQLRAYQAIGDTTLHILEEQGRKDRDEYNHRRKSFSVGHDSDEGFRDPVFVAIRFFDIMVSESIYQGMQTHMWLYYYTHFTNQICSNFEITDHSNPNEEFANDYSYLLYEMFSTLENWMRLSNRNSDSITMNIQNPDAAVENGDILKSSTRCFIQCHREILTTDEIPSRFKRERTESLFKTFFKLAASQNSEAQKYGEALLAYMEQELRAHGNPPSPYRSELQTMFYSIEHELRIKEPMDLTLVDDIKSRLKL</sequence>
<dbReference type="Proteomes" id="UP000011531">
    <property type="component" value="Unassembled WGS sequence"/>
</dbReference>
<name>L9XLV0_9EURY</name>
<comment type="caution">
    <text evidence="2">The sequence shown here is derived from an EMBL/GenBank/DDBJ whole genome shotgun (WGS) entry which is preliminary data.</text>
</comment>
<feature type="transmembrane region" description="Helical" evidence="1">
    <location>
        <begin position="6"/>
        <end position="24"/>
    </location>
</feature>
<keyword evidence="1" id="KW-1133">Transmembrane helix</keyword>
<dbReference type="AlphaFoldDB" id="L9XLV0"/>
<organism evidence="2 3">
    <name type="scientific">Natronococcus jeotgali DSM 18795</name>
    <dbReference type="NCBI Taxonomy" id="1227498"/>
    <lineage>
        <taxon>Archaea</taxon>
        <taxon>Methanobacteriati</taxon>
        <taxon>Methanobacteriota</taxon>
        <taxon>Stenosarchaea group</taxon>
        <taxon>Halobacteria</taxon>
        <taxon>Halobacteriales</taxon>
        <taxon>Natrialbaceae</taxon>
        <taxon>Natronococcus</taxon>
    </lineage>
</organism>
<evidence type="ECO:0000313" key="2">
    <source>
        <dbReference type="EMBL" id="ELY62507.1"/>
    </source>
</evidence>
<keyword evidence="1" id="KW-0812">Transmembrane</keyword>
<accession>L9XLV0</accession>
<evidence type="ECO:0000256" key="1">
    <source>
        <dbReference type="SAM" id="Phobius"/>
    </source>
</evidence>
<keyword evidence="1" id="KW-0472">Membrane</keyword>
<protein>
    <submittedName>
        <fullName evidence="2">Uncharacterized protein</fullName>
    </submittedName>
</protein>
<dbReference type="EMBL" id="AOIA01000057">
    <property type="protein sequence ID" value="ELY62507.1"/>
    <property type="molecule type" value="Genomic_DNA"/>
</dbReference>
<reference evidence="2 3" key="1">
    <citation type="journal article" date="2014" name="PLoS Genet.">
        <title>Phylogenetically driven sequencing of extremely halophilic archaea reveals strategies for static and dynamic osmo-response.</title>
        <authorList>
            <person name="Becker E.A."/>
            <person name="Seitzer P.M."/>
            <person name="Tritt A."/>
            <person name="Larsen D."/>
            <person name="Krusor M."/>
            <person name="Yao A.I."/>
            <person name="Wu D."/>
            <person name="Madern D."/>
            <person name="Eisen J.A."/>
            <person name="Darling A.E."/>
            <person name="Facciotti M.T."/>
        </authorList>
    </citation>
    <scope>NUCLEOTIDE SEQUENCE [LARGE SCALE GENOMIC DNA]</scope>
    <source>
        <strain evidence="2 3">DSM 18795</strain>
    </source>
</reference>
<gene>
    <name evidence="2" type="ORF">C492_07915</name>
</gene>
<evidence type="ECO:0000313" key="3">
    <source>
        <dbReference type="Proteomes" id="UP000011531"/>
    </source>
</evidence>
<keyword evidence="3" id="KW-1185">Reference proteome</keyword>
<proteinExistence type="predicted"/>